<evidence type="ECO:0000259" key="6">
    <source>
        <dbReference type="Pfam" id="PF04547"/>
    </source>
</evidence>
<feature type="transmembrane region" description="Helical" evidence="5">
    <location>
        <begin position="864"/>
        <end position="890"/>
    </location>
</feature>
<dbReference type="InterPro" id="IPR007632">
    <property type="entry name" value="Anoctamin"/>
</dbReference>
<feature type="transmembrane region" description="Helical" evidence="5">
    <location>
        <begin position="699"/>
        <end position="723"/>
    </location>
</feature>
<gene>
    <name evidence="7" type="ORF">CcCBS67573_g06941</name>
</gene>
<reference evidence="7 8" key="1">
    <citation type="journal article" date="2019" name="Sci. Rep.">
        <title>Comparative genomics of chytrid fungi reveal insights into the obligate biotrophic and pathogenic lifestyle of Synchytrium endobioticum.</title>
        <authorList>
            <person name="van de Vossenberg B.T.L.H."/>
            <person name="Warris S."/>
            <person name="Nguyen H.D.T."/>
            <person name="van Gent-Pelzer M.P.E."/>
            <person name="Joly D.L."/>
            <person name="van de Geest H.C."/>
            <person name="Bonants P.J.M."/>
            <person name="Smith D.S."/>
            <person name="Levesque C.A."/>
            <person name="van der Lee T.A.J."/>
        </authorList>
    </citation>
    <scope>NUCLEOTIDE SEQUENCE [LARGE SCALE GENOMIC DNA]</scope>
    <source>
        <strain evidence="7 8">CBS 675.73</strain>
    </source>
</reference>
<evidence type="ECO:0000313" key="8">
    <source>
        <dbReference type="Proteomes" id="UP000320333"/>
    </source>
</evidence>
<dbReference type="Pfam" id="PF04547">
    <property type="entry name" value="Anoctamin"/>
    <property type="match status" value="1"/>
</dbReference>
<feature type="domain" description="Anoctamin transmembrane" evidence="6">
    <location>
        <begin position="532"/>
        <end position="995"/>
    </location>
</feature>
<sequence>MEQASSSKSDMFQDCFEPPKVSVEAFGRTASSVNHRNSPTSKRTFLMSDPCARLWDKLDALHNLKSIDAAFDQLECEPYADAVVQAYFSMFDSDSDSGSEVDEQEVGNYPISTNLTALTPSVHPTPALSDFVTSCSMSEIGRGAVNELSRSIKSAQLQKPLFPNQTSKWIKHSKKPHMPKKRNCPLFGFRKAHSESKLAAGTRSAKVVWDMVLLYKIDDIPKWAVTKNASSLRHHHSVLLYEQNVDHKEFTGLVEIKRRMDEREKLIDRIVNECGAIILAQEGKRKGDRILKLLFPFESLMQEAEIIELRKTLRCGIVRLNTGRFASDERETADYLAMLESDRFFGPLPQNAPPPQINTAFTRTHFTSQEPESPQSPPHAFPLKSSIAATFPYLSYKAFSSVQSFWTLFYPPFVDENRHSDHFRVKFLADFDGACGVGEMTTRLNFFKPSQRNNLVHSLLTRNQTNVNNLIKIGGLVDFFPPNDSKCNVEPASSNSRYRHHTCVRYHLYESLKASWSNPVIFLSWDPSEEFRYYYGEKHAMYFAWFHFYTKFLWIPTVFGIIATCYGIRQAVLYGKTYGDGLILIFDNEITPWFTLGVSIWTVLFLECWTRQESILAHTWNVSDFERGEQIRPQWRHGRVKVWNPITQQNEFTDPRGARILRRIFTSWVVLVCVGVNAGILGCVIIYRSWAVQRFNEIHATVTSSVMSLVFILVLSALFEWVAKVLTDFDNYRTESGYQDALILKNFLLAVVNSFASLFYVGVVKSVITIVTANGNLILGRYSDDCQQFFGVQSCMLELMLQMLITFMGIVVSNQLSSLAFPRILAIIKRRSSKSFNSEPNRSSLMERDIYKPTYTDDMLGFDYISAVIQFGFITLFSCAFPLAPLLAVLSNMLELRIDAYKLLVQYRRPFSSRAQGIGYVQPLLVCISSVGVITNGIVVAFASSSFKQSVLSQFDPESHLAIRILFVVAFEHFVGSIRVEKLISPVPKSVRIAVGRRVYRTALETIGNPVEVNESFT</sequence>
<comment type="caution">
    <text evidence="7">The sequence shown here is derived from an EMBL/GenBank/DDBJ whole genome shotgun (WGS) entry which is preliminary data.</text>
</comment>
<feature type="transmembrane region" description="Helical" evidence="5">
    <location>
        <begin position="665"/>
        <end position="687"/>
    </location>
</feature>
<feature type="transmembrane region" description="Helical" evidence="5">
    <location>
        <begin position="789"/>
        <end position="812"/>
    </location>
</feature>
<evidence type="ECO:0000256" key="4">
    <source>
        <dbReference type="ARBA" id="ARBA00023136"/>
    </source>
</evidence>
<dbReference type="PANTHER" id="PTHR12308">
    <property type="entry name" value="ANOCTAMIN"/>
    <property type="match status" value="1"/>
</dbReference>
<comment type="subcellular location">
    <subcellularLocation>
        <location evidence="1">Membrane</location>
        <topology evidence="1">Multi-pass membrane protein</topology>
    </subcellularLocation>
</comment>
<evidence type="ECO:0000256" key="3">
    <source>
        <dbReference type="ARBA" id="ARBA00022989"/>
    </source>
</evidence>
<feature type="transmembrane region" description="Helical" evidence="5">
    <location>
        <begin position="743"/>
        <end position="768"/>
    </location>
</feature>
<evidence type="ECO:0000313" key="7">
    <source>
        <dbReference type="EMBL" id="TPX69171.1"/>
    </source>
</evidence>
<dbReference type="OrthoDB" id="296386at2759"/>
<evidence type="ECO:0000256" key="5">
    <source>
        <dbReference type="SAM" id="Phobius"/>
    </source>
</evidence>
<accession>A0A507EYY5</accession>
<dbReference type="GO" id="GO:0032541">
    <property type="term" value="C:cortical endoplasmic reticulum"/>
    <property type="evidence" value="ECO:0007669"/>
    <property type="project" value="TreeGrafter"/>
</dbReference>
<evidence type="ECO:0000256" key="1">
    <source>
        <dbReference type="ARBA" id="ARBA00004141"/>
    </source>
</evidence>
<proteinExistence type="predicted"/>
<name>A0A507EYY5_9FUNG</name>
<keyword evidence="4 5" id="KW-0472">Membrane</keyword>
<dbReference type="InterPro" id="IPR049452">
    <property type="entry name" value="Anoctamin_TM"/>
</dbReference>
<feature type="transmembrane region" description="Helical" evidence="5">
    <location>
        <begin position="918"/>
        <end position="941"/>
    </location>
</feature>
<dbReference type="Proteomes" id="UP000320333">
    <property type="component" value="Unassembled WGS sequence"/>
</dbReference>
<dbReference type="AlphaFoldDB" id="A0A507EYY5"/>
<dbReference type="GO" id="GO:0005254">
    <property type="term" value="F:chloride channel activity"/>
    <property type="evidence" value="ECO:0007669"/>
    <property type="project" value="TreeGrafter"/>
</dbReference>
<evidence type="ECO:0000256" key="2">
    <source>
        <dbReference type="ARBA" id="ARBA00022692"/>
    </source>
</evidence>
<dbReference type="GO" id="GO:0016020">
    <property type="term" value="C:membrane"/>
    <property type="evidence" value="ECO:0007669"/>
    <property type="project" value="UniProtKB-SubCell"/>
</dbReference>
<keyword evidence="2 5" id="KW-0812">Transmembrane</keyword>
<keyword evidence="3 5" id="KW-1133">Transmembrane helix</keyword>
<protein>
    <recommendedName>
        <fullName evidence="6">Anoctamin transmembrane domain-containing protein</fullName>
    </recommendedName>
</protein>
<organism evidence="7 8">
    <name type="scientific">Chytriomyces confervae</name>
    <dbReference type="NCBI Taxonomy" id="246404"/>
    <lineage>
        <taxon>Eukaryota</taxon>
        <taxon>Fungi</taxon>
        <taxon>Fungi incertae sedis</taxon>
        <taxon>Chytridiomycota</taxon>
        <taxon>Chytridiomycota incertae sedis</taxon>
        <taxon>Chytridiomycetes</taxon>
        <taxon>Chytridiales</taxon>
        <taxon>Chytriomycetaceae</taxon>
        <taxon>Chytriomyces</taxon>
    </lineage>
</organism>
<dbReference type="PANTHER" id="PTHR12308:SF73">
    <property type="entry name" value="ANOCTAMIN"/>
    <property type="match status" value="1"/>
</dbReference>
<dbReference type="EMBL" id="QEAP01000326">
    <property type="protein sequence ID" value="TPX69171.1"/>
    <property type="molecule type" value="Genomic_DNA"/>
</dbReference>
<keyword evidence="8" id="KW-1185">Reference proteome</keyword>